<accession>A0AB39XN03</accession>
<dbReference type="EMBL" id="CP165734">
    <property type="protein sequence ID" value="XDV58814.1"/>
    <property type="molecule type" value="Genomic_DNA"/>
</dbReference>
<protein>
    <submittedName>
        <fullName evidence="2">Uncharacterized protein</fullName>
    </submittedName>
</protein>
<reference evidence="2" key="1">
    <citation type="submission" date="2024-08" db="EMBL/GenBank/DDBJ databases">
        <authorList>
            <person name="Chaddad Z."/>
            <person name="Lamrabet M."/>
            <person name="Bouhnik O."/>
            <person name="Alami S."/>
            <person name="Wipf D."/>
            <person name="Courty P.E."/>
            <person name="Missbah El Idrissi M."/>
        </authorList>
    </citation>
    <scope>NUCLEOTIDE SEQUENCE</scope>
    <source>
        <strain evidence="2">LLZ17</strain>
    </source>
</reference>
<keyword evidence="1" id="KW-0732">Signal</keyword>
<evidence type="ECO:0000313" key="2">
    <source>
        <dbReference type="EMBL" id="XDV58814.1"/>
    </source>
</evidence>
<name>A0AB39XN03_9BRAD</name>
<organism evidence="2">
    <name type="scientific">Bradyrhizobium sp. LLZ17</name>
    <dbReference type="NCBI Taxonomy" id="3239388"/>
    <lineage>
        <taxon>Bacteria</taxon>
        <taxon>Pseudomonadati</taxon>
        <taxon>Pseudomonadota</taxon>
        <taxon>Alphaproteobacteria</taxon>
        <taxon>Hyphomicrobiales</taxon>
        <taxon>Nitrobacteraceae</taxon>
        <taxon>Bradyrhizobium</taxon>
    </lineage>
</organism>
<feature type="chain" id="PRO_5044216047" evidence="1">
    <location>
        <begin position="22"/>
        <end position="205"/>
    </location>
</feature>
<sequence>MSMIRNAAAATLVLLTSPAFAQTARPQGGPITCASPIARDDPETSLKLRFGKEAVVQDLADAEGETHKGLVLFPNAADRRIEVSFSEDNARRVSRLALRDTAETSRWNVNGVTIGSSLLDVQKANGRPFLVNGFEWDYGGLVTDWKGGALGRPLQGGCTVTIRFDKNAAAPKSLLGDSVKAASDDAALVKWAPRVREIGVNFPEK</sequence>
<gene>
    <name evidence="2" type="ORF">AB8Z38_04815</name>
</gene>
<dbReference type="AlphaFoldDB" id="A0AB39XN03"/>
<proteinExistence type="predicted"/>
<dbReference type="RefSeq" id="WP_369723353.1">
    <property type="nucleotide sequence ID" value="NZ_CP165734.1"/>
</dbReference>
<evidence type="ECO:0000256" key="1">
    <source>
        <dbReference type="SAM" id="SignalP"/>
    </source>
</evidence>
<feature type="signal peptide" evidence="1">
    <location>
        <begin position="1"/>
        <end position="21"/>
    </location>
</feature>